<dbReference type="HOGENOM" id="CLU_031507_1_1_11"/>
<keyword evidence="4 10" id="KW-0547">Nucleotide-binding</keyword>
<dbReference type="HAMAP" id="MF_02019">
    <property type="entry name" value="MurF"/>
    <property type="match status" value="1"/>
</dbReference>
<dbReference type="GO" id="GO:0008766">
    <property type="term" value="F:UDP-N-acetylmuramoylalanyl-D-glutamyl-2,6-diaminopimelate-D-alanyl-D-alanine ligase activity"/>
    <property type="evidence" value="ECO:0007669"/>
    <property type="project" value="RHEA"/>
</dbReference>
<keyword evidence="5 10" id="KW-0067">ATP-binding</keyword>
<dbReference type="GO" id="GO:0071555">
    <property type="term" value="P:cell wall organization"/>
    <property type="evidence" value="ECO:0007669"/>
    <property type="project" value="UniProtKB-KW"/>
</dbReference>
<evidence type="ECO:0000256" key="4">
    <source>
        <dbReference type="ARBA" id="ARBA00022741"/>
    </source>
</evidence>
<dbReference type="GO" id="GO:0005524">
    <property type="term" value="F:ATP binding"/>
    <property type="evidence" value="ECO:0007669"/>
    <property type="project" value="UniProtKB-UniRule"/>
</dbReference>
<dbReference type="InterPro" id="IPR036615">
    <property type="entry name" value="Mur_ligase_C_dom_sf"/>
</dbReference>
<reference evidence="15" key="1">
    <citation type="submission" date="2009-10" db="EMBL/GenBank/DDBJ databases">
        <authorList>
            <person name="Weinstock G."/>
            <person name="Sodergren E."/>
            <person name="Clifton S."/>
            <person name="Fulton L."/>
            <person name="Fulton B."/>
            <person name="Courtney L."/>
            <person name="Fronick C."/>
            <person name="Harrison M."/>
            <person name="Strong C."/>
            <person name="Farmer C."/>
            <person name="Delahaunty K."/>
            <person name="Markovic C."/>
            <person name="Hall O."/>
            <person name="Minx P."/>
            <person name="Tomlinson C."/>
            <person name="Mitreva M."/>
            <person name="Nelson J."/>
            <person name="Hou S."/>
            <person name="Wollam A."/>
            <person name="Pepin K.H."/>
            <person name="Johnson M."/>
            <person name="Bhonagiri V."/>
            <person name="Nash W.E."/>
            <person name="Warren W."/>
            <person name="Chinwalla A."/>
            <person name="Mardis E.R."/>
            <person name="Wilson R.K."/>
        </authorList>
    </citation>
    <scope>NUCLEOTIDE SEQUENCE [LARGE SCALE GENOMIC DNA]</scope>
    <source>
        <strain evidence="15">ATCC 700122</strain>
    </source>
</reference>
<dbReference type="GO" id="GO:0008360">
    <property type="term" value="P:regulation of cell shape"/>
    <property type="evidence" value="ECO:0007669"/>
    <property type="project" value="UniProtKB-KW"/>
</dbReference>
<evidence type="ECO:0000256" key="9">
    <source>
        <dbReference type="ARBA" id="ARBA00023316"/>
    </source>
</evidence>
<dbReference type="OrthoDB" id="9800958at2"/>
<dbReference type="Gene3D" id="3.40.1390.10">
    <property type="entry name" value="MurE/MurF, N-terminal domain"/>
    <property type="match status" value="1"/>
</dbReference>
<dbReference type="SUPFAM" id="SSF53623">
    <property type="entry name" value="MurD-like peptide ligases, catalytic domain"/>
    <property type="match status" value="1"/>
</dbReference>
<keyword evidence="16" id="KW-1185">Reference proteome</keyword>
<keyword evidence="9 10" id="KW-0961">Cell wall biogenesis/degradation</keyword>
<dbReference type="GO" id="GO:0047480">
    <property type="term" value="F:UDP-N-acetylmuramoyl-tripeptide-D-alanyl-D-alanine ligase activity"/>
    <property type="evidence" value="ECO:0007669"/>
    <property type="project" value="UniProtKB-UniRule"/>
</dbReference>
<feature type="domain" description="Mur ligase N-terminal catalytic" evidence="12">
    <location>
        <begin position="27"/>
        <end position="105"/>
    </location>
</feature>
<name>D0WF37_SLAES</name>
<accession>D0WF37</accession>
<proteinExistence type="inferred from homology"/>
<dbReference type="Pfam" id="PF01225">
    <property type="entry name" value="Mur_ligase"/>
    <property type="match status" value="1"/>
</dbReference>
<dbReference type="PANTHER" id="PTHR43024">
    <property type="entry name" value="UDP-N-ACETYLMURAMOYL-TRIPEPTIDE--D-ALANYL-D-ALANINE LIGASE"/>
    <property type="match status" value="1"/>
</dbReference>
<dbReference type="InterPro" id="IPR051046">
    <property type="entry name" value="MurCDEF_CellWall_CoF430Synth"/>
</dbReference>
<evidence type="ECO:0000313" key="16">
    <source>
        <dbReference type="Proteomes" id="UP000006001"/>
    </source>
</evidence>
<evidence type="ECO:0000259" key="12">
    <source>
        <dbReference type="Pfam" id="PF01225"/>
    </source>
</evidence>
<dbReference type="UniPathway" id="UPA00219"/>
<evidence type="ECO:0000256" key="10">
    <source>
        <dbReference type="HAMAP-Rule" id="MF_02019"/>
    </source>
</evidence>
<evidence type="ECO:0000259" key="14">
    <source>
        <dbReference type="Pfam" id="PF08245"/>
    </source>
</evidence>
<dbReference type="Gene3D" id="3.90.190.20">
    <property type="entry name" value="Mur ligase, C-terminal domain"/>
    <property type="match status" value="1"/>
</dbReference>
<evidence type="ECO:0000256" key="3">
    <source>
        <dbReference type="ARBA" id="ARBA00022618"/>
    </source>
</evidence>
<evidence type="ECO:0000256" key="8">
    <source>
        <dbReference type="ARBA" id="ARBA00023306"/>
    </source>
</evidence>
<keyword evidence="1 10" id="KW-0963">Cytoplasm</keyword>
<evidence type="ECO:0000256" key="7">
    <source>
        <dbReference type="ARBA" id="ARBA00022984"/>
    </source>
</evidence>
<evidence type="ECO:0000259" key="13">
    <source>
        <dbReference type="Pfam" id="PF02875"/>
    </source>
</evidence>
<evidence type="ECO:0000256" key="6">
    <source>
        <dbReference type="ARBA" id="ARBA00022960"/>
    </source>
</evidence>
<dbReference type="SUPFAM" id="SSF53244">
    <property type="entry name" value="MurD-like peptide ligases, peptide-binding domain"/>
    <property type="match status" value="1"/>
</dbReference>
<dbReference type="InterPro" id="IPR035911">
    <property type="entry name" value="MurE/MurF_N"/>
</dbReference>
<dbReference type="GO" id="GO:0051301">
    <property type="term" value="P:cell division"/>
    <property type="evidence" value="ECO:0007669"/>
    <property type="project" value="UniProtKB-KW"/>
</dbReference>
<dbReference type="eggNOG" id="COG0770">
    <property type="taxonomic scope" value="Bacteria"/>
</dbReference>
<dbReference type="AlphaFoldDB" id="D0WF37"/>
<comment type="catalytic activity">
    <reaction evidence="10 11">
        <text>D-alanyl-D-alanine + UDP-N-acetyl-alpha-D-muramoyl-L-alanyl-gamma-D-glutamyl-meso-2,6-diaminopimelate + ATP = UDP-N-acetyl-alpha-D-muramoyl-L-alanyl-gamma-D-glutamyl-meso-2,6-diaminopimeloyl-D-alanyl-D-alanine + ADP + phosphate + H(+)</text>
        <dbReference type="Rhea" id="RHEA:28374"/>
        <dbReference type="ChEBI" id="CHEBI:15378"/>
        <dbReference type="ChEBI" id="CHEBI:30616"/>
        <dbReference type="ChEBI" id="CHEBI:43474"/>
        <dbReference type="ChEBI" id="CHEBI:57822"/>
        <dbReference type="ChEBI" id="CHEBI:61386"/>
        <dbReference type="ChEBI" id="CHEBI:83905"/>
        <dbReference type="ChEBI" id="CHEBI:456216"/>
        <dbReference type="EC" id="6.3.2.10"/>
    </reaction>
</comment>
<dbReference type="STRING" id="649764.HMPREF0762_00544"/>
<dbReference type="RefSeq" id="WP_006361798.1">
    <property type="nucleotide sequence ID" value="NZ_GG700630.1"/>
</dbReference>
<keyword evidence="3 10" id="KW-0132">Cell division</keyword>
<feature type="binding site" evidence="10">
    <location>
        <begin position="119"/>
        <end position="125"/>
    </location>
    <ligand>
        <name>ATP</name>
        <dbReference type="ChEBI" id="CHEBI:30616"/>
    </ligand>
</feature>
<keyword evidence="8 10" id="KW-0131">Cell cycle</keyword>
<dbReference type="InterPro" id="IPR036565">
    <property type="entry name" value="Mur-like_cat_sf"/>
</dbReference>
<evidence type="ECO:0000256" key="5">
    <source>
        <dbReference type="ARBA" id="ARBA00022840"/>
    </source>
</evidence>
<comment type="similarity">
    <text evidence="10">Belongs to the MurCDEF family. MurF subfamily.</text>
</comment>
<dbReference type="Proteomes" id="UP000006001">
    <property type="component" value="Unassembled WGS sequence"/>
</dbReference>
<keyword evidence="6 10" id="KW-0133">Cell shape</keyword>
<feature type="domain" description="Mur ligase central" evidence="14">
    <location>
        <begin position="117"/>
        <end position="310"/>
    </location>
</feature>
<comment type="caution">
    <text evidence="15">The sequence shown here is derived from an EMBL/GenBank/DDBJ whole genome shotgun (WGS) entry which is preliminary data.</text>
</comment>
<dbReference type="NCBIfam" id="TIGR01143">
    <property type="entry name" value="murF"/>
    <property type="match status" value="1"/>
</dbReference>
<dbReference type="InterPro" id="IPR004101">
    <property type="entry name" value="Mur_ligase_C"/>
</dbReference>
<comment type="function">
    <text evidence="10 11">Involved in cell wall formation. Catalyzes the final step in the synthesis of UDP-N-acetylmuramoyl-pentapeptide, the precursor of murein.</text>
</comment>
<dbReference type="EMBL" id="ACUX02000005">
    <property type="protein sequence ID" value="EEZ61907.1"/>
    <property type="molecule type" value="Genomic_DNA"/>
</dbReference>
<dbReference type="InterPro" id="IPR013221">
    <property type="entry name" value="Mur_ligase_cen"/>
</dbReference>
<gene>
    <name evidence="10 15" type="primary">murF</name>
    <name evidence="15" type="ORF">HMPREF0762_00544</name>
</gene>
<evidence type="ECO:0000313" key="15">
    <source>
        <dbReference type="EMBL" id="EEZ61907.1"/>
    </source>
</evidence>
<dbReference type="EC" id="6.3.2.10" evidence="10 11"/>
<dbReference type="GeneID" id="85007164"/>
<keyword evidence="2 10" id="KW-0436">Ligase</keyword>
<evidence type="ECO:0000256" key="2">
    <source>
        <dbReference type="ARBA" id="ARBA00022598"/>
    </source>
</evidence>
<dbReference type="GO" id="GO:0005737">
    <property type="term" value="C:cytoplasm"/>
    <property type="evidence" value="ECO:0007669"/>
    <property type="project" value="UniProtKB-SubCell"/>
</dbReference>
<dbReference type="GO" id="GO:0009252">
    <property type="term" value="P:peptidoglycan biosynthetic process"/>
    <property type="evidence" value="ECO:0007669"/>
    <property type="project" value="UniProtKB-UniRule"/>
</dbReference>
<feature type="domain" description="Mur ligase C-terminal" evidence="13">
    <location>
        <begin position="333"/>
        <end position="459"/>
    </location>
</feature>
<sequence length="473" mass="48902">MDFSIETAVRRIGARIVVEPSSPLSRVSSITWDSRAVEQGGAFLALKGARVDGHDFAGAAIAAGAALVIVTDDLPEQALAFAREAGCCIARVPDAQQALSALASAWREELSAHVVGVTGSVGKTTTRGLAAQVLSARFKTESTKGNFNNELGLPLTVLTAPKDCEALVVEMGMDGRGQIARLAAVARPERAIITNVGTAHLEYLGTRENIARAKAEIAEALPDGEGVAFLAADGEFTDFIIEHARLAERGIRVVRFGGEGHASDVYATEVAFDAEGRPTFVLHAQGESCACALKLRGAHNVQNACGAAAIGLSYGMSLPDVCHALAGAQAQAGRQALLRMPEGYRLLDDAYNASPESMAASLSVLSSFSTSGSRIAVLGDMGELGSASDAGHDSVGRAVAGAKIDALICVGPKSRRIAHAARAAGMDPARIQEVDDAGAAREALSRIVRADDVVLAKASHCMGLSKLAEGAVD</sequence>
<dbReference type="Gene3D" id="3.40.1190.10">
    <property type="entry name" value="Mur-like, catalytic domain"/>
    <property type="match status" value="1"/>
</dbReference>
<comment type="subcellular location">
    <subcellularLocation>
        <location evidence="10 11">Cytoplasm</location>
    </subcellularLocation>
</comment>
<dbReference type="Pfam" id="PF02875">
    <property type="entry name" value="Mur_ligase_C"/>
    <property type="match status" value="1"/>
</dbReference>
<comment type="pathway">
    <text evidence="10 11">Cell wall biogenesis; peptidoglycan biosynthesis.</text>
</comment>
<protein>
    <recommendedName>
        <fullName evidence="10 11">UDP-N-acetylmuramoyl-tripeptide--D-alanyl-D-alanine ligase</fullName>
        <ecNumber evidence="10 11">6.3.2.10</ecNumber>
    </recommendedName>
    <alternativeName>
        <fullName evidence="10">D-alanyl-D-alanine-adding enzyme</fullName>
    </alternativeName>
</protein>
<evidence type="ECO:0000256" key="11">
    <source>
        <dbReference type="RuleBase" id="RU004136"/>
    </source>
</evidence>
<dbReference type="SUPFAM" id="SSF63418">
    <property type="entry name" value="MurE/MurF N-terminal domain"/>
    <property type="match status" value="1"/>
</dbReference>
<keyword evidence="7 10" id="KW-0573">Peptidoglycan synthesis</keyword>
<dbReference type="InterPro" id="IPR000713">
    <property type="entry name" value="Mur_ligase_N"/>
</dbReference>
<dbReference type="Pfam" id="PF08245">
    <property type="entry name" value="Mur_ligase_M"/>
    <property type="match status" value="1"/>
</dbReference>
<dbReference type="PANTHER" id="PTHR43024:SF1">
    <property type="entry name" value="UDP-N-ACETYLMURAMOYL-TRIPEPTIDE--D-ALANYL-D-ALANINE LIGASE"/>
    <property type="match status" value="1"/>
</dbReference>
<dbReference type="InterPro" id="IPR005863">
    <property type="entry name" value="UDP-N-AcMur_synth"/>
</dbReference>
<evidence type="ECO:0000256" key="1">
    <source>
        <dbReference type="ARBA" id="ARBA00022490"/>
    </source>
</evidence>
<organism evidence="15 16">
    <name type="scientific">Slackia exigua (strain ATCC 700122 / DSM 15923 / CIP 105133 / JCM 11022 / KCTC 5966 / S-7)</name>
    <dbReference type="NCBI Taxonomy" id="649764"/>
    <lineage>
        <taxon>Bacteria</taxon>
        <taxon>Bacillati</taxon>
        <taxon>Actinomycetota</taxon>
        <taxon>Coriobacteriia</taxon>
        <taxon>Eggerthellales</taxon>
        <taxon>Eggerthellaceae</taxon>
        <taxon>Slackia</taxon>
    </lineage>
</organism>